<accession>A0ABQ9XD04</accession>
<gene>
    <name evidence="4" type="ORF">BLNAU_16885</name>
</gene>
<reference evidence="4 5" key="1">
    <citation type="journal article" date="2022" name="bioRxiv">
        <title>Genomics of Preaxostyla Flagellates Illuminates Evolutionary Transitions and the Path Towards Mitochondrial Loss.</title>
        <authorList>
            <person name="Novak L.V.F."/>
            <person name="Treitli S.C."/>
            <person name="Pyrih J."/>
            <person name="Halakuc P."/>
            <person name="Pipaliya S.V."/>
            <person name="Vacek V."/>
            <person name="Brzon O."/>
            <person name="Soukal P."/>
            <person name="Eme L."/>
            <person name="Dacks J.B."/>
            <person name="Karnkowska A."/>
            <person name="Elias M."/>
            <person name="Hampl V."/>
        </authorList>
    </citation>
    <scope>NUCLEOTIDE SEQUENCE [LARGE SCALE GENOMIC DNA]</scope>
    <source>
        <strain evidence="4">NAU3</strain>
        <tissue evidence="4">Gut</tissue>
    </source>
</reference>
<evidence type="ECO:0000256" key="1">
    <source>
        <dbReference type="SAM" id="Coils"/>
    </source>
</evidence>
<feature type="transmembrane region" description="Helical" evidence="2">
    <location>
        <begin position="186"/>
        <end position="204"/>
    </location>
</feature>
<keyword evidence="2" id="KW-0472">Membrane</keyword>
<sequence>MPTSLIAIILHIFTFLNSQDVSNQQQNSTPNESEAELKTIIDAMNQQITTYEQKIAGIQEELSKSKTPTSDGKSQELSFIRQYEVDKVFADLTAFIQSTRDKSSLAKTALEQIQVKIREIENHVSSAVQSAPVAEYNTLTQQLEAIKKNVVALENDLNSFADLQELKDVTLKFEKIARSNIRKSNFYLFLFSITVLIAGVVMFIQTRNSASGKLL</sequence>
<dbReference type="EMBL" id="JARBJD010000182">
    <property type="protein sequence ID" value="KAK2948176.1"/>
    <property type="molecule type" value="Genomic_DNA"/>
</dbReference>
<evidence type="ECO:0000256" key="2">
    <source>
        <dbReference type="SAM" id="Phobius"/>
    </source>
</evidence>
<feature type="coiled-coil region" evidence="1">
    <location>
        <begin position="136"/>
        <end position="163"/>
    </location>
</feature>
<feature type="signal peptide" evidence="3">
    <location>
        <begin position="1"/>
        <end position="18"/>
    </location>
</feature>
<evidence type="ECO:0000313" key="5">
    <source>
        <dbReference type="Proteomes" id="UP001281761"/>
    </source>
</evidence>
<keyword evidence="1" id="KW-0175">Coiled coil</keyword>
<keyword evidence="3" id="KW-0732">Signal</keyword>
<dbReference type="Proteomes" id="UP001281761">
    <property type="component" value="Unassembled WGS sequence"/>
</dbReference>
<organism evidence="4 5">
    <name type="scientific">Blattamonas nauphoetae</name>
    <dbReference type="NCBI Taxonomy" id="2049346"/>
    <lineage>
        <taxon>Eukaryota</taxon>
        <taxon>Metamonada</taxon>
        <taxon>Preaxostyla</taxon>
        <taxon>Oxymonadida</taxon>
        <taxon>Blattamonas</taxon>
    </lineage>
</organism>
<feature type="coiled-coil region" evidence="1">
    <location>
        <begin position="34"/>
        <end position="61"/>
    </location>
</feature>
<proteinExistence type="predicted"/>
<protein>
    <submittedName>
        <fullName evidence="4">Uncharacterized protein</fullName>
    </submittedName>
</protein>
<evidence type="ECO:0000256" key="3">
    <source>
        <dbReference type="SAM" id="SignalP"/>
    </source>
</evidence>
<keyword evidence="2" id="KW-0812">Transmembrane</keyword>
<name>A0ABQ9XD04_9EUKA</name>
<comment type="caution">
    <text evidence="4">The sequence shown here is derived from an EMBL/GenBank/DDBJ whole genome shotgun (WGS) entry which is preliminary data.</text>
</comment>
<keyword evidence="5" id="KW-1185">Reference proteome</keyword>
<feature type="chain" id="PRO_5046340759" evidence="3">
    <location>
        <begin position="19"/>
        <end position="215"/>
    </location>
</feature>
<keyword evidence="2" id="KW-1133">Transmembrane helix</keyword>
<evidence type="ECO:0000313" key="4">
    <source>
        <dbReference type="EMBL" id="KAK2948176.1"/>
    </source>
</evidence>